<organism evidence="2 3">
    <name type="scientific">Lophiotrema nucula</name>
    <dbReference type="NCBI Taxonomy" id="690887"/>
    <lineage>
        <taxon>Eukaryota</taxon>
        <taxon>Fungi</taxon>
        <taxon>Dikarya</taxon>
        <taxon>Ascomycota</taxon>
        <taxon>Pezizomycotina</taxon>
        <taxon>Dothideomycetes</taxon>
        <taxon>Pleosporomycetidae</taxon>
        <taxon>Pleosporales</taxon>
        <taxon>Lophiotremataceae</taxon>
        <taxon>Lophiotrema</taxon>
    </lineage>
</organism>
<evidence type="ECO:0000259" key="1">
    <source>
        <dbReference type="PROSITE" id="PS50181"/>
    </source>
</evidence>
<gene>
    <name evidence="2" type="ORF">BDV96DRAFT_574890</name>
</gene>
<evidence type="ECO:0000313" key="2">
    <source>
        <dbReference type="EMBL" id="KAF2115972.1"/>
    </source>
</evidence>
<keyword evidence="3" id="KW-1185">Reference proteome</keyword>
<accession>A0A6A5Z963</accession>
<evidence type="ECO:0000313" key="3">
    <source>
        <dbReference type="Proteomes" id="UP000799770"/>
    </source>
</evidence>
<dbReference type="OrthoDB" id="5130616at2759"/>
<dbReference type="EMBL" id="ML977322">
    <property type="protein sequence ID" value="KAF2115972.1"/>
    <property type="molecule type" value="Genomic_DNA"/>
</dbReference>
<feature type="domain" description="F-box" evidence="1">
    <location>
        <begin position="27"/>
        <end position="73"/>
    </location>
</feature>
<dbReference type="InterPro" id="IPR056867">
    <property type="entry name" value="LRR_15"/>
</dbReference>
<dbReference type="Pfam" id="PF24969">
    <property type="entry name" value="LRR_15"/>
    <property type="match status" value="1"/>
</dbReference>
<sequence length="516" mass="58723">MPALIYLCPTTHNIFQFLAGSTTIMASTHVPSLPVELVTRIMELVDSDATLKSASEASKAFNAIATPQLFRRLDLDAESASIRQVTTLLLRKPELANYVKHFSIRGAFSDGPYKAEDESPTLKEALKEATEGDDALAQEIKEAVAHDAHGDEEHAKWLRRAKYDDGLLAILLPRLPQLETVDLEIPIFPTYVHRMLSRMAKKEKPFDNILKEAFQHLRSVLWAHDDNKYGGEINANLLLLPAIKNVYLHRIASGDTEADEELARIEPGTSTVEYLEFMDCRFNDEDVKAFLSTPKELRSFIYEIGWGHLSYCSVSFPALSEALERHKDTLEDLWIDYGFDGIEWQDGSDDSSPMNSFAEFSKLKRIRIAPDFVFGANLPEEAEVSVERRRRLVDFLPPTVESLYITHGDEHDELLYAAIEVLLHEQVVKFPNLKELKLDTTLPKAKEDGDRLAAILALADSFEVLFTLLNSWGDNKYGKYDDREERKWGFDEDVSWRETGSYCHQQPVYEVIEIQH</sequence>
<dbReference type="AlphaFoldDB" id="A0A6A5Z963"/>
<dbReference type="PROSITE" id="PS50181">
    <property type="entry name" value="FBOX"/>
    <property type="match status" value="1"/>
</dbReference>
<name>A0A6A5Z963_9PLEO</name>
<proteinExistence type="predicted"/>
<protein>
    <recommendedName>
        <fullName evidence="1">F-box domain-containing protein</fullName>
    </recommendedName>
</protein>
<dbReference type="Proteomes" id="UP000799770">
    <property type="component" value="Unassembled WGS sequence"/>
</dbReference>
<dbReference type="InterPro" id="IPR001810">
    <property type="entry name" value="F-box_dom"/>
</dbReference>
<reference evidence="2" key="1">
    <citation type="journal article" date="2020" name="Stud. Mycol.">
        <title>101 Dothideomycetes genomes: a test case for predicting lifestyles and emergence of pathogens.</title>
        <authorList>
            <person name="Haridas S."/>
            <person name="Albert R."/>
            <person name="Binder M."/>
            <person name="Bloem J."/>
            <person name="Labutti K."/>
            <person name="Salamov A."/>
            <person name="Andreopoulos B."/>
            <person name="Baker S."/>
            <person name="Barry K."/>
            <person name="Bills G."/>
            <person name="Bluhm B."/>
            <person name="Cannon C."/>
            <person name="Castanera R."/>
            <person name="Culley D."/>
            <person name="Daum C."/>
            <person name="Ezra D."/>
            <person name="Gonzalez J."/>
            <person name="Henrissat B."/>
            <person name="Kuo A."/>
            <person name="Liang C."/>
            <person name="Lipzen A."/>
            <person name="Lutzoni F."/>
            <person name="Magnuson J."/>
            <person name="Mondo S."/>
            <person name="Nolan M."/>
            <person name="Ohm R."/>
            <person name="Pangilinan J."/>
            <person name="Park H.-J."/>
            <person name="Ramirez L."/>
            <person name="Alfaro M."/>
            <person name="Sun H."/>
            <person name="Tritt A."/>
            <person name="Yoshinaga Y."/>
            <person name="Zwiers L.-H."/>
            <person name="Turgeon B."/>
            <person name="Goodwin S."/>
            <person name="Spatafora J."/>
            <person name="Crous P."/>
            <person name="Grigoriev I."/>
        </authorList>
    </citation>
    <scope>NUCLEOTIDE SEQUENCE</scope>
    <source>
        <strain evidence="2">CBS 627.86</strain>
    </source>
</reference>